<dbReference type="CDD" id="cd02440">
    <property type="entry name" value="AdoMet_MTases"/>
    <property type="match status" value="1"/>
</dbReference>
<accession>A0A1I0XPZ0</accession>
<sequence>MSKFTNLNLRHWNEVAKIHENAPKGYYDIENFKKGTLSLKSIELTELGDISKKNILHLLCHIGLDTLSLAKLGAQVTGVDFSSESISIANNFNKELNLNAKFICSDIYDLNSKLHEKFDIVFASYGVFVWLKDLDKFMKIVASYLNEGGICYFVDGHPLSMIMQKENGEMVITRSYFDKTFSFNNKDLSHDYADKDAIIENHSHEFFYNIGDITNSICNAGLNIEYLHEFPYCNLNYHEDMIKCDDGWWRLTSGDTIPLTFSLMARKFI</sequence>
<evidence type="ECO:0000313" key="4">
    <source>
        <dbReference type="Proteomes" id="UP000198619"/>
    </source>
</evidence>
<reference evidence="3 4" key="1">
    <citation type="submission" date="2016-10" db="EMBL/GenBank/DDBJ databases">
        <authorList>
            <person name="de Groot N.N."/>
        </authorList>
    </citation>
    <scope>NUCLEOTIDE SEQUENCE [LARGE SCALE GENOMIC DNA]</scope>
    <source>
        <strain evidence="3 4">DSM 12271</strain>
    </source>
</reference>
<evidence type="ECO:0000259" key="2">
    <source>
        <dbReference type="Pfam" id="PF13649"/>
    </source>
</evidence>
<dbReference type="SUPFAM" id="SSF53335">
    <property type="entry name" value="S-adenosyl-L-methionine-dependent methyltransferases"/>
    <property type="match status" value="1"/>
</dbReference>
<gene>
    <name evidence="3" type="ORF">SAMN04488528_100981</name>
</gene>
<dbReference type="Proteomes" id="UP000198619">
    <property type="component" value="Unassembled WGS sequence"/>
</dbReference>
<proteinExistence type="predicted"/>
<dbReference type="RefSeq" id="WP_090040264.1">
    <property type="nucleotide sequence ID" value="NZ_FOKI01000009.1"/>
</dbReference>
<protein>
    <submittedName>
        <fullName evidence="3">Methyltransferase domain-containing protein</fullName>
    </submittedName>
</protein>
<keyword evidence="3" id="KW-0489">Methyltransferase</keyword>
<dbReference type="InterPro" id="IPR029063">
    <property type="entry name" value="SAM-dependent_MTases_sf"/>
</dbReference>
<dbReference type="STRING" id="84698.SAMN04488528_100981"/>
<keyword evidence="4" id="KW-1185">Reference proteome</keyword>
<keyword evidence="1 3" id="KW-0808">Transferase</keyword>
<dbReference type="Pfam" id="PF13649">
    <property type="entry name" value="Methyltransf_25"/>
    <property type="match status" value="1"/>
</dbReference>
<dbReference type="AlphaFoldDB" id="A0A1I0XPZ0"/>
<dbReference type="OrthoDB" id="9774345at2"/>
<dbReference type="Gene3D" id="3.40.50.150">
    <property type="entry name" value="Vaccinia Virus protein VP39"/>
    <property type="match status" value="1"/>
</dbReference>
<evidence type="ECO:0000313" key="3">
    <source>
        <dbReference type="EMBL" id="SFB03199.1"/>
    </source>
</evidence>
<dbReference type="PANTHER" id="PTHR43861">
    <property type="entry name" value="TRANS-ACONITATE 2-METHYLTRANSFERASE-RELATED"/>
    <property type="match status" value="1"/>
</dbReference>
<feature type="domain" description="Methyltransferase" evidence="2">
    <location>
        <begin position="55"/>
        <end position="149"/>
    </location>
</feature>
<name>A0A1I0XPZ0_9CLOT</name>
<evidence type="ECO:0000256" key="1">
    <source>
        <dbReference type="ARBA" id="ARBA00022679"/>
    </source>
</evidence>
<dbReference type="GO" id="GO:0032259">
    <property type="term" value="P:methylation"/>
    <property type="evidence" value="ECO:0007669"/>
    <property type="project" value="UniProtKB-KW"/>
</dbReference>
<organism evidence="3 4">
    <name type="scientific">Clostridium frigidicarnis</name>
    <dbReference type="NCBI Taxonomy" id="84698"/>
    <lineage>
        <taxon>Bacteria</taxon>
        <taxon>Bacillati</taxon>
        <taxon>Bacillota</taxon>
        <taxon>Clostridia</taxon>
        <taxon>Eubacteriales</taxon>
        <taxon>Clostridiaceae</taxon>
        <taxon>Clostridium</taxon>
    </lineage>
</organism>
<dbReference type="EMBL" id="FOKI01000009">
    <property type="protein sequence ID" value="SFB03199.1"/>
    <property type="molecule type" value="Genomic_DNA"/>
</dbReference>
<dbReference type="InterPro" id="IPR041698">
    <property type="entry name" value="Methyltransf_25"/>
</dbReference>
<dbReference type="GO" id="GO:0008168">
    <property type="term" value="F:methyltransferase activity"/>
    <property type="evidence" value="ECO:0007669"/>
    <property type="project" value="UniProtKB-KW"/>
</dbReference>